<reference evidence="7" key="1">
    <citation type="submission" date="2016-06" db="EMBL/GenBank/DDBJ databases">
        <title>Complete genome sequence of Actinoalloteichus fjordicus DSM 46855 (=ADI127-17), type strain of the new species Actinoalloteichus fjordicus.</title>
        <authorList>
            <person name="Ruckert C."/>
            <person name="Nouioui I."/>
            <person name="Willmese J."/>
            <person name="van Wezel G."/>
            <person name="Klenk H.-P."/>
            <person name="Kalinowski J."/>
            <person name="Zotchev S.B."/>
        </authorList>
    </citation>
    <scope>NUCLEOTIDE SEQUENCE [LARGE SCALE GENOMIC DNA]</scope>
    <source>
        <strain evidence="7">ADI127-7</strain>
    </source>
</reference>
<dbReference type="KEGG" id="acad:UA74_12390"/>
<dbReference type="GO" id="GO:0071949">
    <property type="term" value="F:FAD binding"/>
    <property type="evidence" value="ECO:0007669"/>
    <property type="project" value="InterPro"/>
</dbReference>
<dbReference type="InterPro" id="IPR036188">
    <property type="entry name" value="FAD/NAD-bd_sf"/>
</dbReference>
<evidence type="ECO:0000313" key="6">
    <source>
        <dbReference type="EMBL" id="APU14538.1"/>
    </source>
</evidence>
<dbReference type="Gene3D" id="3.50.50.60">
    <property type="entry name" value="FAD/NAD(P)-binding domain"/>
    <property type="match status" value="1"/>
</dbReference>
<evidence type="ECO:0000256" key="1">
    <source>
        <dbReference type="ARBA" id="ARBA00001974"/>
    </source>
</evidence>
<dbReference type="InterPro" id="IPR050641">
    <property type="entry name" value="RIFMO-like"/>
</dbReference>
<evidence type="ECO:0000256" key="4">
    <source>
        <dbReference type="SAM" id="MobiDB-lite"/>
    </source>
</evidence>
<dbReference type="EMBL" id="CP016076">
    <property type="protein sequence ID" value="APU14538.1"/>
    <property type="molecule type" value="Genomic_DNA"/>
</dbReference>
<dbReference type="Proteomes" id="UP000185511">
    <property type="component" value="Chromosome"/>
</dbReference>
<organism evidence="6 7">
    <name type="scientific">Actinoalloteichus fjordicus</name>
    <dbReference type="NCBI Taxonomy" id="1612552"/>
    <lineage>
        <taxon>Bacteria</taxon>
        <taxon>Bacillati</taxon>
        <taxon>Actinomycetota</taxon>
        <taxon>Actinomycetes</taxon>
        <taxon>Pseudonocardiales</taxon>
        <taxon>Pseudonocardiaceae</taxon>
        <taxon>Actinoalloteichus</taxon>
    </lineage>
</organism>
<sequence length="277" mass="28696">MSDDRIPVVIAGGGTVGSAMAAFLADHGIVSLVAEAEATPSIHPRATGLGRRTMEILRQAGLAEQVGALAVDLAGSMGKISAPTLASADLSATPRRHGRTELPPTRQSRLGPVELSASCPQNRLDAVLSSAARKGGAAVVHLTRLRSFSQDDIGVTSVLDCPDGTRSVRSDYLIGADGARSGVRDALEIGTSGPSGLGRPMINVLFHADLDAYTAGRRFAGCDITTPEAPGMLVTVGGATNWIFHTAAESIAGRARQLTPRRCRELIRAAVGIRTST</sequence>
<dbReference type="AlphaFoldDB" id="A0AAC9LAV7"/>
<keyword evidence="3" id="KW-0274">FAD</keyword>
<dbReference type="PANTHER" id="PTHR43004:SF19">
    <property type="entry name" value="BINDING MONOOXYGENASE, PUTATIVE (JCVI)-RELATED"/>
    <property type="match status" value="1"/>
</dbReference>
<dbReference type="Gene3D" id="3.30.9.10">
    <property type="entry name" value="D-Amino Acid Oxidase, subunit A, domain 2"/>
    <property type="match status" value="1"/>
</dbReference>
<comment type="cofactor">
    <cofactor evidence="1">
        <name>FAD</name>
        <dbReference type="ChEBI" id="CHEBI:57692"/>
    </cofactor>
</comment>
<dbReference type="GO" id="GO:0016709">
    <property type="term" value="F:oxidoreductase activity, acting on paired donors, with incorporation or reduction of molecular oxygen, NAD(P)H as one donor, and incorporation of one atom of oxygen"/>
    <property type="evidence" value="ECO:0007669"/>
    <property type="project" value="UniProtKB-ARBA"/>
</dbReference>
<name>A0AAC9LAV7_9PSEU</name>
<feature type="domain" description="FAD-binding" evidence="5">
    <location>
        <begin position="6"/>
        <end position="275"/>
    </location>
</feature>
<evidence type="ECO:0000259" key="5">
    <source>
        <dbReference type="Pfam" id="PF01494"/>
    </source>
</evidence>
<dbReference type="PANTHER" id="PTHR43004">
    <property type="entry name" value="TRK SYSTEM POTASSIUM UPTAKE PROTEIN"/>
    <property type="match status" value="1"/>
</dbReference>
<proteinExistence type="predicted"/>
<feature type="region of interest" description="Disordered" evidence="4">
    <location>
        <begin position="88"/>
        <end position="112"/>
    </location>
</feature>
<dbReference type="PRINTS" id="PR00420">
    <property type="entry name" value="RNGMNOXGNASE"/>
</dbReference>
<evidence type="ECO:0000256" key="3">
    <source>
        <dbReference type="ARBA" id="ARBA00022827"/>
    </source>
</evidence>
<protein>
    <submittedName>
        <fullName evidence="6">FAD binding protein</fullName>
    </submittedName>
</protein>
<evidence type="ECO:0000313" key="7">
    <source>
        <dbReference type="Proteomes" id="UP000185511"/>
    </source>
</evidence>
<accession>A0AAC9LAV7</accession>
<evidence type="ECO:0000256" key="2">
    <source>
        <dbReference type="ARBA" id="ARBA00022630"/>
    </source>
</evidence>
<dbReference type="InterPro" id="IPR002938">
    <property type="entry name" value="FAD-bd"/>
</dbReference>
<dbReference type="Pfam" id="PF01494">
    <property type="entry name" value="FAD_binding_3"/>
    <property type="match status" value="1"/>
</dbReference>
<dbReference type="SUPFAM" id="SSF51905">
    <property type="entry name" value="FAD/NAD(P)-binding domain"/>
    <property type="match status" value="1"/>
</dbReference>
<gene>
    <name evidence="6" type="ORF">UA74_12390</name>
</gene>
<keyword evidence="2" id="KW-0285">Flavoprotein</keyword>
<keyword evidence="7" id="KW-1185">Reference proteome</keyword>